<organism evidence="9 10">
    <name type="scientific">Actinopolymorpha singaporensis</name>
    <dbReference type="NCBI Taxonomy" id="117157"/>
    <lineage>
        <taxon>Bacteria</taxon>
        <taxon>Bacillati</taxon>
        <taxon>Actinomycetota</taxon>
        <taxon>Actinomycetes</taxon>
        <taxon>Propionibacteriales</taxon>
        <taxon>Actinopolymorphaceae</taxon>
        <taxon>Actinopolymorpha</taxon>
    </lineage>
</organism>
<protein>
    <submittedName>
        <fullName evidence="9">Raffinose/stachyose/melibiose transport system permease protein</fullName>
    </submittedName>
</protein>
<evidence type="ECO:0000256" key="4">
    <source>
        <dbReference type="ARBA" id="ARBA00022692"/>
    </source>
</evidence>
<dbReference type="SUPFAM" id="SSF161098">
    <property type="entry name" value="MetI-like"/>
    <property type="match status" value="1"/>
</dbReference>
<dbReference type="STRING" id="117157.SAMN04489717_3704"/>
<sequence length="271" mass="29027">MFGLYPSIATFFYSFTQYSGVPGTPLNVCGLCNYATAATSLLSNVAGAVWTTVRFAVGVTVFQTALSLGLALIFQRRGRSFTFYRAIIFLPGILSVPIVGGMFSLLLDPESGPVGELFRNAFGIQSAFLGSAKISLLLIMGITIWMGCGYGMIIFIAGLRAIPRESYEAASVDGAGRFRTFRHITWPLLAPATTVCVFLTSMASLGEFALVLVLTEGNFGTKTLGVYMFTSAFGTSSQLGYGSMIAIVQFFLTLLIGGGVLLALRRREVTL</sequence>
<keyword evidence="10" id="KW-1185">Reference proteome</keyword>
<evidence type="ECO:0000256" key="3">
    <source>
        <dbReference type="ARBA" id="ARBA00022475"/>
    </source>
</evidence>
<dbReference type="InterPro" id="IPR035906">
    <property type="entry name" value="MetI-like_sf"/>
</dbReference>
<evidence type="ECO:0000259" key="8">
    <source>
        <dbReference type="PROSITE" id="PS50928"/>
    </source>
</evidence>
<keyword evidence="2 7" id="KW-0813">Transport</keyword>
<feature type="domain" description="ABC transmembrane type-1" evidence="8">
    <location>
        <begin position="49"/>
        <end position="262"/>
    </location>
</feature>
<comment type="similarity">
    <text evidence="7">Belongs to the binding-protein-dependent transport system permease family.</text>
</comment>
<feature type="transmembrane region" description="Helical" evidence="7">
    <location>
        <begin position="86"/>
        <end position="107"/>
    </location>
</feature>
<keyword evidence="5 7" id="KW-1133">Transmembrane helix</keyword>
<dbReference type="EMBL" id="LT629732">
    <property type="protein sequence ID" value="SDS73995.1"/>
    <property type="molecule type" value="Genomic_DNA"/>
</dbReference>
<feature type="transmembrane region" description="Helical" evidence="7">
    <location>
        <begin position="134"/>
        <end position="157"/>
    </location>
</feature>
<feature type="transmembrane region" description="Helical" evidence="7">
    <location>
        <begin position="241"/>
        <end position="264"/>
    </location>
</feature>
<evidence type="ECO:0000256" key="2">
    <source>
        <dbReference type="ARBA" id="ARBA00022448"/>
    </source>
</evidence>
<dbReference type="PANTHER" id="PTHR30193">
    <property type="entry name" value="ABC TRANSPORTER PERMEASE PROTEIN"/>
    <property type="match status" value="1"/>
</dbReference>
<evidence type="ECO:0000256" key="6">
    <source>
        <dbReference type="ARBA" id="ARBA00023136"/>
    </source>
</evidence>
<dbReference type="CDD" id="cd06261">
    <property type="entry name" value="TM_PBP2"/>
    <property type="match status" value="1"/>
</dbReference>
<dbReference type="Pfam" id="PF00528">
    <property type="entry name" value="BPD_transp_1"/>
    <property type="match status" value="1"/>
</dbReference>
<evidence type="ECO:0000256" key="5">
    <source>
        <dbReference type="ARBA" id="ARBA00022989"/>
    </source>
</evidence>
<dbReference type="GO" id="GO:0005886">
    <property type="term" value="C:plasma membrane"/>
    <property type="evidence" value="ECO:0007669"/>
    <property type="project" value="UniProtKB-SubCell"/>
</dbReference>
<dbReference type="Gene3D" id="1.10.3720.10">
    <property type="entry name" value="MetI-like"/>
    <property type="match status" value="1"/>
</dbReference>
<dbReference type="InterPro" id="IPR000515">
    <property type="entry name" value="MetI-like"/>
</dbReference>
<dbReference type="InterPro" id="IPR051393">
    <property type="entry name" value="ABC_transporter_permease"/>
</dbReference>
<dbReference type="GO" id="GO:0055085">
    <property type="term" value="P:transmembrane transport"/>
    <property type="evidence" value="ECO:0007669"/>
    <property type="project" value="InterPro"/>
</dbReference>
<evidence type="ECO:0000313" key="10">
    <source>
        <dbReference type="Proteomes" id="UP000198983"/>
    </source>
</evidence>
<evidence type="ECO:0000256" key="1">
    <source>
        <dbReference type="ARBA" id="ARBA00004651"/>
    </source>
</evidence>
<reference evidence="9 10" key="1">
    <citation type="submission" date="2016-10" db="EMBL/GenBank/DDBJ databases">
        <authorList>
            <person name="de Groot N.N."/>
        </authorList>
    </citation>
    <scope>NUCLEOTIDE SEQUENCE [LARGE SCALE GENOMIC DNA]</scope>
    <source>
        <strain evidence="9 10">DSM 22024</strain>
    </source>
</reference>
<dbReference type="Proteomes" id="UP000198983">
    <property type="component" value="Chromosome I"/>
</dbReference>
<keyword evidence="3" id="KW-1003">Cell membrane</keyword>
<dbReference type="PROSITE" id="PS50928">
    <property type="entry name" value="ABC_TM1"/>
    <property type="match status" value="1"/>
</dbReference>
<proteinExistence type="inferred from homology"/>
<evidence type="ECO:0000313" key="9">
    <source>
        <dbReference type="EMBL" id="SDS73995.1"/>
    </source>
</evidence>
<dbReference type="AlphaFoldDB" id="A0A1H1UNC6"/>
<dbReference type="PANTHER" id="PTHR30193:SF41">
    <property type="entry name" value="DIACETYLCHITOBIOSE UPTAKE SYSTEM PERMEASE PROTEIN NGCF"/>
    <property type="match status" value="1"/>
</dbReference>
<keyword evidence="6 7" id="KW-0472">Membrane</keyword>
<name>A0A1H1UNC6_9ACTN</name>
<feature type="transmembrane region" description="Helical" evidence="7">
    <location>
        <begin position="53"/>
        <end position="74"/>
    </location>
</feature>
<accession>A0A1H1UNC6</accession>
<feature type="transmembrane region" description="Helical" evidence="7">
    <location>
        <begin position="188"/>
        <end position="214"/>
    </location>
</feature>
<keyword evidence="4 7" id="KW-0812">Transmembrane</keyword>
<evidence type="ECO:0000256" key="7">
    <source>
        <dbReference type="RuleBase" id="RU363032"/>
    </source>
</evidence>
<gene>
    <name evidence="9" type="ORF">SAMN04489717_3704</name>
</gene>
<comment type="subcellular location">
    <subcellularLocation>
        <location evidence="1 7">Cell membrane</location>
        <topology evidence="1 7">Multi-pass membrane protein</topology>
    </subcellularLocation>
</comment>